<evidence type="ECO:0000259" key="2">
    <source>
        <dbReference type="PROSITE" id="PS51194"/>
    </source>
</evidence>
<dbReference type="PANTHER" id="PTHR47396:SF1">
    <property type="entry name" value="ATP-DEPENDENT HELICASE IRC3-RELATED"/>
    <property type="match status" value="1"/>
</dbReference>
<dbReference type="EC" id="3.6.4.-" evidence="3"/>
<dbReference type="InterPro" id="IPR006935">
    <property type="entry name" value="Helicase/UvrB_N"/>
</dbReference>
<keyword evidence="3" id="KW-0347">Helicase</keyword>
<keyword evidence="3" id="KW-0378">Hydrolase</keyword>
<proteinExistence type="predicted"/>
<gene>
    <name evidence="3" type="ORF">ACFQ41_05140</name>
</gene>
<dbReference type="GO" id="GO:0004386">
    <property type="term" value="F:helicase activity"/>
    <property type="evidence" value="ECO:0007669"/>
    <property type="project" value="UniProtKB-KW"/>
</dbReference>
<dbReference type="PROSITE" id="PS51192">
    <property type="entry name" value="HELICASE_ATP_BIND_1"/>
    <property type="match status" value="1"/>
</dbReference>
<dbReference type="Pfam" id="PF04851">
    <property type="entry name" value="ResIII"/>
    <property type="match status" value="1"/>
</dbReference>
<dbReference type="Proteomes" id="UP001597199">
    <property type="component" value="Unassembled WGS sequence"/>
</dbReference>
<comment type="caution">
    <text evidence="3">The sequence shown here is derived from an EMBL/GenBank/DDBJ whole genome shotgun (WGS) entry which is preliminary data.</text>
</comment>
<evidence type="ECO:0000259" key="1">
    <source>
        <dbReference type="PROSITE" id="PS51192"/>
    </source>
</evidence>
<dbReference type="PROSITE" id="PS51194">
    <property type="entry name" value="HELICASE_CTER"/>
    <property type="match status" value="1"/>
</dbReference>
<dbReference type="PANTHER" id="PTHR47396">
    <property type="entry name" value="TYPE I RESTRICTION ENZYME ECOKI R PROTEIN"/>
    <property type="match status" value="1"/>
</dbReference>
<dbReference type="InterPro" id="IPR014001">
    <property type="entry name" value="Helicase_ATP-bd"/>
</dbReference>
<dbReference type="SMART" id="SM00487">
    <property type="entry name" value="DEXDc"/>
    <property type="match status" value="1"/>
</dbReference>
<dbReference type="RefSeq" id="WP_204119803.1">
    <property type="nucleotide sequence ID" value="NZ_BOLV01000029.1"/>
</dbReference>
<keyword evidence="3" id="KW-0067">ATP-binding</keyword>
<feature type="domain" description="Helicase C-terminal" evidence="2">
    <location>
        <begin position="232"/>
        <end position="386"/>
    </location>
</feature>
<name>A0ABW4BG06_9LACO</name>
<dbReference type="InterPro" id="IPR001650">
    <property type="entry name" value="Helicase_C-like"/>
</dbReference>
<keyword evidence="4" id="KW-1185">Reference proteome</keyword>
<protein>
    <submittedName>
        <fullName evidence="3">DEAD/DEAH box helicase</fullName>
        <ecNumber evidence="3">3.6.4.-</ecNumber>
    </submittedName>
</protein>
<dbReference type="SMART" id="SM00490">
    <property type="entry name" value="HELICc"/>
    <property type="match status" value="1"/>
</dbReference>
<evidence type="ECO:0000313" key="3">
    <source>
        <dbReference type="EMBL" id="MFD1398685.1"/>
    </source>
</evidence>
<dbReference type="Pfam" id="PF00271">
    <property type="entry name" value="Helicase_C"/>
    <property type="match status" value="1"/>
</dbReference>
<feature type="domain" description="Helicase ATP-binding" evidence="1">
    <location>
        <begin position="18"/>
        <end position="180"/>
    </location>
</feature>
<dbReference type="InterPro" id="IPR027417">
    <property type="entry name" value="P-loop_NTPase"/>
</dbReference>
<dbReference type="EMBL" id="JBHTOA010000022">
    <property type="protein sequence ID" value="MFD1398685.1"/>
    <property type="molecule type" value="Genomic_DNA"/>
</dbReference>
<accession>A0ABW4BG06</accession>
<sequence>MTNSLRPYQQDTLDNVYKSLRAGHKRIVVQQPPRTGKTVIMAEIAKRATAKGNRVLVVVHRQELVEQTQRTFVKWGVEMSLCRVGMVQTLWRRVKRGKNNRHGAASVSLGDTHEKRRTRPSVINVSPKVIIIDEAHHALAKSYKTVVEAFPDATTLMFTATPYRLSGAGMAEVADDLIQGLQVTDLINMGFLAPVKYFAPPDINTGLLRRQRGEFTEDSIDQALSKRIYGNAVDQYKLRANGKKAIAYCHTVQAAKRLADEFNKNGISAVEVDGSTPAAERAAEVERFRNGDITVMTNVEIFTEGLDLPNVDCVIQLRPTQSLALYLQFAMRAMNPREGKTAIILDHVGNYECFGLPTDDREWSLEGKGKKSSAGVTTGPQIQTCRACFGTFYVTQVKNGLCPLCGAPLPKEAPEEAKVIDVDLVEVEAKKATKRRLERVHAIQRQNAIAQIAGKTPFELNSLKELQLYATAHKYKPGWAWHQAKERKLV</sequence>
<keyword evidence="3" id="KW-0547">Nucleotide-binding</keyword>
<organism evidence="3 4">
    <name type="scientific">Lacticaseibacillus suilingensis</name>
    <dbReference type="NCBI Taxonomy" id="2799577"/>
    <lineage>
        <taxon>Bacteria</taxon>
        <taxon>Bacillati</taxon>
        <taxon>Bacillota</taxon>
        <taxon>Bacilli</taxon>
        <taxon>Lactobacillales</taxon>
        <taxon>Lactobacillaceae</taxon>
        <taxon>Lacticaseibacillus</taxon>
    </lineage>
</organism>
<evidence type="ECO:0000313" key="4">
    <source>
        <dbReference type="Proteomes" id="UP001597199"/>
    </source>
</evidence>
<dbReference type="SUPFAM" id="SSF52540">
    <property type="entry name" value="P-loop containing nucleoside triphosphate hydrolases"/>
    <property type="match status" value="1"/>
</dbReference>
<dbReference type="InterPro" id="IPR050742">
    <property type="entry name" value="Helicase_Restrict-Modif_Enz"/>
</dbReference>
<dbReference type="Gene3D" id="3.40.50.300">
    <property type="entry name" value="P-loop containing nucleotide triphosphate hydrolases"/>
    <property type="match status" value="2"/>
</dbReference>
<dbReference type="GO" id="GO:0016787">
    <property type="term" value="F:hydrolase activity"/>
    <property type="evidence" value="ECO:0007669"/>
    <property type="project" value="UniProtKB-KW"/>
</dbReference>
<dbReference type="InterPro" id="IPR003593">
    <property type="entry name" value="AAA+_ATPase"/>
</dbReference>
<dbReference type="SMART" id="SM00382">
    <property type="entry name" value="AAA"/>
    <property type="match status" value="1"/>
</dbReference>
<reference evidence="4" key="1">
    <citation type="journal article" date="2019" name="Int. J. Syst. Evol. Microbiol.">
        <title>The Global Catalogue of Microorganisms (GCM) 10K type strain sequencing project: providing services to taxonomists for standard genome sequencing and annotation.</title>
        <authorList>
            <consortium name="The Broad Institute Genomics Platform"/>
            <consortium name="The Broad Institute Genome Sequencing Center for Infectious Disease"/>
            <person name="Wu L."/>
            <person name="Ma J."/>
        </authorList>
    </citation>
    <scope>NUCLEOTIDE SEQUENCE [LARGE SCALE GENOMIC DNA]</scope>
    <source>
        <strain evidence="4">CCM 9110</strain>
    </source>
</reference>